<reference evidence="2" key="1">
    <citation type="submission" date="2023-12" db="EMBL/GenBank/DDBJ databases">
        <title>Genome assembly of Anisodus tanguticus.</title>
        <authorList>
            <person name="Wang Y.-J."/>
        </authorList>
    </citation>
    <scope>NUCLEOTIDE SEQUENCE</scope>
    <source>
        <strain evidence="2">KB-2021</strain>
        <tissue evidence="2">Leaf</tissue>
    </source>
</reference>
<evidence type="ECO:0000313" key="3">
    <source>
        <dbReference type="Proteomes" id="UP001291623"/>
    </source>
</evidence>
<comment type="caution">
    <text evidence="2">The sequence shown here is derived from an EMBL/GenBank/DDBJ whole genome shotgun (WGS) entry which is preliminary data.</text>
</comment>
<evidence type="ECO:0000256" key="1">
    <source>
        <dbReference type="SAM" id="MobiDB-lite"/>
    </source>
</evidence>
<protein>
    <submittedName>
        <fullName evidence="2">Uncharacterized protein</fullName>
    </submittedName>
</protein>
<feature type="region of interest" description="Disordered" evidence="1">
    <location>
        <begin position="27"/>
        <end position="60"/>
    </location>
</feature>
<keyword evidence="3" id="KW-1185">Reference proteome</keyword>
<feature type="compositionally biased region" description="Low complexity" evidence="1">
    <location>
        <begin position="27"/>
        <end position="51"/>
    </location>
</feature>
<dbReference type="AlphaFoldDB" id="A0AAE1V1R2"/>
<name>A0AAE1V1R2_9SOLA</name>
<dbReference type="EMBL" id="JAVYJV010000019">
    <property type="protein sequence ID" value="KAK4344785.1"/>
    <property type="molecule type" value="Genomic_DNA"/>
</dbReference>
<sequence length="111" mass="12489">MSISGLNEQGNAIQVQNQQVFSCELPSLVSSSPSTPTTPNSNCSTTTAPSPMKSSPEKGVHRNLVGALAWDSEGEEDERRSKRRDWWSSLVAAIEKGGDREERRRRRSWWW</sequence>
<organism evidence="2 3">
    <name type="scientific">Anisodus tanguticus</name>
    <dbReference type="NCBI Taxonomy" id="243964"/>
    <lineage>
        <taxon>Eukaryota</taxon>
        <taxon>Viridiplantae</taxon>
        <taxon>Streptophyta</taxon>
        <taxon>Embryophyta</taxon>
        <taxon>Tracheophyta</taxon>
        <taxon>Spermatophyta</taxon>
        <taxon>Magnoliopsida</taxon>
        <taxon>eudicotyledons</taxon>
        <taxon>Gunneridae</taxon>
        <taxon>Pentapetalae</taxon>
        <taxon>asterids</taxon>
        <taxon>lamiids</taxon>
        <taxon>Solanales</taxon>
        <taxon>Solanaceae</taxon>
        <taxon>Solanoideae</taxon>
        <taxon>Hyoscyameae</taxon>
        <taxon>Anisodus</taxon>
    </lineage>
</organism>
<gene>
    <name evidence="2" type="ORF">RND71_034961</name>
</gene>
<dbReference type="Proteomes" id="UP001291623">
    <property type="component" value="Unassembled WGS sequence"/>
</dbReference>
<proteinExistence type="predicted"/>
<evidence type="ECO:0000313" key="2">
    <source>
        <dbReference type="EMBL" id="KAK4344785.1"/>
    </source>
</evidence>
<accession>A0AAE1V1R2</accession>